<organism evidence="2">
    <name type="scientific">Tanacetum cinerariifolium</name>
    <name type="common">Dalmatian daisy</name>
    <name type="synonym">Chrysanthemum cinerariifolium</name>
    <dbReference type="NCBI Taxonomy" id="118510"/>
    <lineage>
        <taxon>Eukaryota</taxon>
        <taxon>Viridiplantae</taxon>
        <taxon>Streptophyta</taxon>
        <taxon>Embryophyta</taxon>
        <taxon>Tracheophyta</taxon>
        <taxon>Spermatophyta</taxon>
        <taxon>Magnoliopsida</taxon>
        <taxon>eudicotyledons</taxon>
        <taxon>Gunneridae</taxon>
        <taxon>Pentapetalae</taxon>
        <taxon>asterids</taxon>
        <taxon>campanulids</taxon>
        <taxon>Asterales</taxon>
        <taxon>Asteraceae</taxon>
        <taxon>Asteroideae</taxon>
        <taxon>Anthemideae</taxon>
        <taxon>Anthemidinae</taxon>
        <taxon>Tanacetum</taxon>
    </lineage>
</organism>
<dbReference type="EMBL" id="BKCJ010002598">
    <property type="protein sequence ID" value="GEU49668.1"/>
    <property type="molecule type" value="Genomic_DNA"/>
</dbReference>
<feature type="region of interest" description="Disordered" evidence="1">
    <location>
        <begin position="165"/>
        <end position="188"/>
    </location>
</feature>
<feature type="region of interest" description="Disordered" evidence="1">
    <location>
        <begin position="14"/>
        <end position="46"/>
    </location>
</feature>
<comment type="caution">
    <text evidence="2">The sequence shown here is derived from an EMBL/GenBank/DDBJ whole genome shotgun (WGS) entry which is preliminary data.</text>
</comment>
<feature type="compositionally biased region" description="Low complexity" evidence="1">
    <location>
        <begin position="169"/>
        <end position="179"/>
    </location>
</feature>
<name>A0A6L2KJM4_TANCI</name>
<protein>
    <submittedName>
        <fullName evidence="2">Phospholipase-like protein</fullName>
    </submittedName>
</protein>
<gene>
    <name evidence="2" type="ORF">Tci_021646</name>
</gene>
<evidence type="ECO:0000313" key="2">
    <source>
        <dbReference type="EMBL" id="GEU49668.1"/>
    </source>
</evidence>
<proteinExistence type="predicted"/>
<accession>A0A6L2KJM4</accession>
<sequence>MCLHSLLPFSGANFRRDSGHAPATTTAAQPPSTSPSLRHAPPPTAGTITTMAAISSADTSNHHLHLVTATFATNILTSPTSSPSSEHHFTTFVISHLVTTIRTPRQPPPFHNIFSTIGMRLVRCPATRKGAFGTAAPMRVFGLLVNHPKCLHSLLPFSGANFRRDSGHAPATTTAAQPPSTSPPLYHAPPPTAGTITIMVAISLSTTSNHHHLHLVTATFATTIPTSPTSSHHPNTTSPPSIMYVNSSLGVNWIISGLLSKSHKLHFGRREFSLIIGYRFGTVSFNLHSSGELKFQNRVFPNKIGFSITNLDIIGVIEDGEMFGKLSNDDAIRLCLLLALEESNSTSNLLPTIAEYQSSWWIDNNLYYQEFAPKAPPIKDHHGLFETYLSKLEKARKCRKTGFMVSSIRGTTDNSVRKKWLNDLVIMELNFRLFKLETIIQVLSHERSDRHAKLKFTDEFSSMTHDLCDSLNTMFADLIEPADPDEDTAQKLRLCLEGEDKMHCEHQRLIVEENRIRLDEAKRPENSNWAMVSCYFVQLLLHNGMPLFYANGERSTVVAESVSLLQKFQQDDLESSRGMMRLIYETQLKVQLPVVLERANIFQKNGIDPSKYTIMFRLAKNVPKHGAYLVIVKPSSSSMDNSKWINDSTENYSLSEVNYDGMFDERPLRYAYGKVFPLKLSNSNRMTFFELLDMLVYKLECKIRAMFYSIPINSLETGLTIVECKNDVKKMYDTAELYGLINLYISHFPRNLSSYYFKNLTFDEDHGDIQSKVTSHKKLKSHGKLALMTFNESLSWEKEESISPLLRTPPLKKRRKGIAFQGKNLYADFLHVDCVDDHFDVLDNWSYEDVYGGGCFDVSGSFKGFDCIEEPVGCDAGSLPVKIKDEFKNKVILNDVVSSPATLSMLLKRKGKSRVKFTRMRGIIKRSKMVSLRMRVTSNY</sequence>
<dbReference type="AlphaFoldDB" id="A0A6L2KJM4"/>
<feature type="compositionally biased region" description="Low complexity" evidence="1">
    <location>
        <begin position="21"/>
        <end position="36"/>
    </location>
</feature>
<reference evidence="2" key="1">
    <citation type="journal article" date="2019" name="Sci. Rep.">
        <title>Draft genome of Tanacetum cinerariifolium, the natural source of mosquito coil.</title>
        <authorList>
            <person name="Yamashiro T."/>
            <person name="Shiraishi A."/>
            <person name="Satake H."/>
            <person name="Nakayama K."/>
        </authorList>
    </citation>
    <scope>NUCLEOTIDE SEQUENCE</scope>
</reference>
<evidence type="ECO:0000256" key="1">
    <source>
        <dbReference type="SAM" id="MobiDB-lite"/>
    </source>
</evidence>